<sequence length="98" mass="11094">MTGTDEYTRDRSAARARLREFVRTHHPDVGGDPETFAAGIAALQRGRDEADGFSPTPPTTRQVRTGDTVVIVRRDGLRGLLARLREWRSRRRRGPRVL</sequence>
<name>A0A2T0H133_ACTMO</name>
<evidence type="ECO:0000313" key="1">
    <source>
        <dbReference type="EMBL" id="PRW65084.1"/>
    </source>
</evidence>
<evidence type="ECO:0000313" key="2">
    <source>
        <dbReference type="Proteomes" id="UP000239352"/>
    </source>
</evidence>
<dbReference type="InParanoid" id="A0A2T0H133"/>
<dbReference type="RefSeq" id="WP_106111958.1">
    <property type="nucleotide sequence ID" value="NZ_PVSR01000001.1"/>
</dbReference>
<dbReference type="STRING" id="1050202.GCA_000384035_00989"/>
<dbReference type="Proteomes" id="UP000239352">
    <property type="component" value="Unassembled WGS sequence"/>
</dbReference>
<reference evidence="1 2" key="1">
    <citation type="submission" date="2018-03" db="EMBL/GenBank/DDBJ databases">
        <title>Actinopolyspora mortivallis from Sahara, screening for active biomolecules.</title>
        <authorList>
            <person name="Selama O."/>
            <person name="Wellington E.M.H."/>
            <person name="Hacene H."/>
        </authorList>
    </citation>
    <scope>NUCLEOTIDE SEQUENCE [LARGE SCALE GENOMIC DNA]</scope>
    <source>
        <strain evidence="1 2">M5A</strain>
    </source>
</reference>
<accession>A0A2T0H133</accession>
<dbReference type="EMBL" id="PVSR01000001">
    <property type="protein sequence ID" value="PRW65084.1"/>
    <property type="molecule type" value="Genomic_DNA"/>
</dbReference>
<protein>
    <submittedName>
        <fullName evidence="1">Uncharacterized protein</fullName>
    </submittedName>
</protein>
<gene>
    <name evidence="1" type="ORF">CEP50_00670</name>
</gene>
<dbReference type="AlphaFoldDB" id="A0A2T0H133"/>
<proteinExistence type="predicted"/>
<keyword evidence="2" id="KW-1185">Reference proteome</keyword>
<organism evidence="1 2">
    <name type="scientific">Actinopolyspora mortivallis</name>
    <dbReference type="NCBI Taxonomy" id="33906"/>
    <lineage>
        <taxon>Bacteria</taxon>
        <taxon>Bacillati</taxon>
        <taxon>Actinomycetota</taxon>
        <taxon>Actinomycetes</taxon>
        <taxon>Actinopolysporales</taxon>
        <taxon>Actinopolysporaceae</taxon>
        <taxon>Actinopolyspora</taxon>
    </lineage>
</organism>
<comment type="caution">
    <text evidence="1">The sequence shown here is derived from an EMBL/GenBank/DDBJ whole genome shotgun (WGS) entry which is preliminary data.</text>
</comment>